<dbReference type="EMBL" id="VSRR010000415">
    <property type="protein sequence ID" value="MPC15291.1"/>
    <property type="molecule type" value="Genomic_DNA"/>
</dbReference>
<protein>
    <submittedName>
        <fullName evidence="1">Uncharacterized protein</fullName>
    </submittedName>
</protein>
<proteinExistence type="predicted"/>
<comment type="caution">
    <text evidence="1">The sequence shown here is derived from an EMBL/GenBank/DDBJ whole genome shotgun (WGS) entry which is preliminary data.</text>
</comment>
<dbReference type="AlphaFoldDB" id="A0A5B7D252"/>
<organism evidence="1 2">
    <name type="scientific">Portunus trituberculatus</name>
    <name type="common">Swimming crab</name>
    <name type="synonym">Neptunus trituberculatus</name>
    <dbReference type="NCBI Taxonomy" id="210409"/>
    <lineage>
        <taxon>Eukaryota</taxon>
        <taxon>Metazoa</taxon>
        <taxon>Ecdysozoa</taxon>
        <taxon>Arthropoda</taxon>
        <taxon>Crustacea</taxon>
        <taxon>Multicrustacea</taxon>
        <taxon>Malacostraca</taxon>
        <taxon>Eumalacostraca</taxon>
        <taxon>Eucarida</taxon>
        <taxon>Decapoda</taxon>
        <taxon>Pleocyemata</taxon>
        <taxon>Brachyura</taxon>
        <taxon>Eubrachyura</taxon>
        <taxon>Portunoidea</taxon>
        <taxon>Portunidae</taxon>
        <taxon>Portuninae</taxon>
        <taxon>Portunus</taxon>
    </lineage>
</organism>
<evidence type="ECO:0000313" key="2">
    <source>
        <dbReference type="Proteomes" id="UP000324222"/>
    </source>
</evidence>
<name>A0A5B7D252_PORTR</name>
<evidence type="ECO:0000313" key="1">
    <source>
        <dbReference type="EMBL" id="MPC15291.1"/>
    </source>
</evidence>
<accession>A0A5B7D252</accession>
<keyword evidence="2" id="KW-1185">Reference proteome</keyword>
<sequence length="98" mass="10606">MTLVCPTKAPILAALSPYFPSVPLLFPPVRLFPLHLPPESPPAFFLFLFPPAFPHGLLFLLISPLPPAFPVSSLGSPSYLPPVLSCVSLTTPPAWIYL</sequence>
<dbReference type="Proteomes" id="UP000324222">
    <property type="component" value="Unassembled WGS sequence"/>
</dbReference>
<gene>
    <name evidence="1" type="ORF">E2C01_008078</name>
</gene>
<reference evidence="1 2" key="1">
    <citation type="submission" date="2019-05" db="EMBL/GenBank/DDBJ databases">
        <title>Another draft genome of Portunus trituberculatus and its Hox gene families provides insights of decapod evolution.</title>
        <authorList>
            <person name="Jeong J.-H."/>
            <person name="Song I."/>
            <person name="Kim S."/>
            <person name="Choi T."/>
            <person name="Kim D."/>
            <person name="Ryu S."/>
            <person name="Kim W."/>
        </authorList>
    </citation>
    <scope>NUCLEOTIDE SEQUENCE [LARGE SCALE GENOMIC DNA]</scope>
    <source>
        <tissue evidence="1">Muscle</tissue>
    </source>
</reference>